<proteinExistence type="predicted"/>
<reference evidence="3" key="1">
    <citation type="submission" date="2015-07" db="EMBL/GenBank/DDBJ databases">
        <title>Discovery of a poly(ethylene terephthalate assimilation.</title>
        <authorList>
            <person name="Yoshida S."/>
            <person name="Hiraga K."/>
            <person name="Takehana T."/>
            <person name="Taniguchi I."/>
            <person name="Yamaji H."/>
            <person name="Maeda Y."/>
            <person name="Toyohara K."/>
            <person name="Miyamoto K."/>
            <person name="Kimura Y."/>
            <person name="Oda K."/>
        </authorList>
    </citation>
    <scope>NUCLEOTIDE SEQUENCE [LARGE SCALE GENOMIC DNA]</scope>
    <source>
        <strain evidence="3">NBRC 110686 / TISTR 2288 / 201-F6</strain>
    </source>
</reference>
<keyword evidence="3" id="KW-1185">Reference proteome</keyword>
<dbReference type="AlphaFoldDB" id="A0A0K8P3Z7"/>
<feature type="region of interest" description="Disordered" evidence="1">
    <location>
        <begin position="1"/>
        <end position="21"/>
    </location>
</feature>
<dbReference type="Proteomes" id="UP000037660">
    <property type="component" value="Unassembled WGS sequence"/>
</dbReference>
<protein>
    <submittedName>
        <fullName evidence="2">Uncharacterized protein</fullName>
    </submittedName>
</protein>
<evidence type="ECO:0000313" key="3">
    <source>
        <dbReference type="Proteomes" id="UP000037660"/>
    </source>
</evidence>
<name>A0A0K8P3Z7_PISS1</name>
<gene>
    <name evidence="2" type="ORF">ISF6_3166</name>
</gene>
<evidence type="ECO:0000313" key="2">
    <source>
        <dbReference type="EMBL" id="GAP37311.1"/>
    </source>
</evidence>
<evidence type="ECO:0000256" key="1">
    <source>
        <dbReference type="SAM" id="MobiDB-lite"/>
    </source>
</evidence>
<dbReference type="RefSeq" id="WP_054021254.1">
    <property type="nucleotide sequence ID" value="NZ_BBYR01000045.1"/>
</dbReference>
<reference evidence="2 3" key="2">
    <citation type="journal article" date="2016" name="Science">
        <title>A bacterium that degrades and assimilates poly(ethylene terephthalate).</title>
        <authorList>
            <person name="Yoshida S."/>
            <person name="Hiraga K."/>
            <person name="Takehana T."/>
            <person name="Taniguchi I."/>
            <person name="Yamaji H."/>
            <person name="Maeda Y."/>
            <person name="Toyohara K."/>
            <person name="Miyamoto K."/>
            <person name="Kimura Y."/>
            <person name="Oda K."/>
        </authorList>
    </citation>
    <scope>NUCLEOTIDE SEQUENCE [LARGE SCALE GENOMIC DNA]</scope>
    <source>
        <strain evidence="3">NBRC 110686 / TISTR 2288 / 201-F6</strain>
    </source>
</reference>
<comment type="caution">
    <text evidence="2">The sequence shown here is derived from an EMBL/GenBank/DDBJ whole genome shotgun (WGS) entry which is preliminary data.</text>
</comment>
<sequence>MPNHDHRHHHPQPTAEAPATDRYRLVVRGTLGDMRVRRVRTISAADYLEAWAMFDHHAEAMSEGLAEVVHQVLPSVGWRLDGQPSKGYEVADASA</sequence>
<dbReference type="EMBL" id="BBYR01000045">
    <property type="protein sequence ID" value="GAP37311.1"/>
    <property type="molecule type" value="Genomic_DNA"/>
</dbReference>
<feature type="compositionally biased region" description="Basic residues" evidence="1">
    <location>
        <begin position="1"/>
        <end position="11"/>
    </location>
</feature>
<accession>A0A0K8P3Z7</accession>
<organism evidence="2 3">
    <name type="scientific">Piscinibacter sakaiensis</name>
    <name type="common">Ideonella sakaiensis</name>
    <dbReference type="NCBI Taxonomy" id="1547922"/>
    <lineage>
        <taxon>Bacteria</taxon>
        <taxon>Pseudomonadati</taxon>
        <taxon>Pseudomonadota</taxon>
        <taxon>Betaproteobacteria</taxon>
        <taxon>Burkholderiales</taxon>
        <taxon>Sphaerotilaceae</taxon>
        <taxon>Piscinibacter</taxon>
    </lineage>
</organism>